<dbReference type="InterPro" id="IPR042448">
    <property type="entry name" value="CCNB1IP1"/>
</dbReference>
<accession>A0A7U2I1Q2</accession>
<dbReference type="Proteomes" id="UP000663193">
    <property type="component" value="Chromosome 10"/>
</dbReference>
<dbReference type="OrthoDB" id="441210at2759"/>
<dbReference type="PANTHER" id="PTHR14305">
    <property type="entry name" value="E3 UBIQUITIN-PROTEIN LIGASE CCNB1IP1"/>
    <property type="match status" value="1"/>
</dbReference>
<evidence type="ECO:0000313" key="3">
    <source>
        <dbReference type="EMBL" id="QRD00096.1"/>
    </source>
</evidence>
<dbReference type="GO" id="GO:0000795">
    <property type="term" value="C:synaptonemal complex"/>
    <property type="evidence" value="ECO:0007669"/>
    <property type="project" value="InterPro"/>
</dbReference>
<organism evidence="3 4">
    <name type="scientific">Phaeosphaeria nodorum (strain SN15 / ATCC MYA-4574 / FGSC 10173)</name>
    <name type="common">Glume blotch fungus</name>
    <name type="synonym">Parastagonospora nodorum</name>
    <dbReference type="NCBI Taxonomy" id="321614"/>
    <lineage>
        <taxon>Eukaryota</taxon>
        <taxon>Fungi</taxon>
        <taxon>Dikarya</taxon>
        <taxon>Ascomycota</taxon>
        <taxon>Pezizomycotina</taxon>
        <taxon>Dothideomycetes</taxon>
        <taxon>Pleosporomycetidae</taxon>
        <taxon>Pleosporales</taxon>
        <taxon>Pleosporineae</taxon>
        <taxon>Phaeosphaeriaceae</taxon>
        <taxon>Parastagonospora</taxon>
    </lineage>
</organism>
<protein>
    <submittedName>
        <fullName evidence="3">Uncharacterized protein</fullName>
    </submittedName>
</protein>
<feature type="coiled-coil region" evidence="1">
    <location>
        <begin position="26"/>
        <end position="71"/>
    </location>
</feature>
<evidence type="ECO:0000313" key="4">
    <source>
        <dbReference type="Proteomes" id="UP000663193"/>
    </source>
</evidence>
<keyword evidence="1" id="KW-0175">Coiled coil</keyword>
<evidence type="ECO:0000256" key="1">
    <source>
        <dbReference type="SAM" id="Coils"/>
    </source>
</evidence>
<reference evidence="4" key="1">
    <citation type="journal article" date="2021" name="BMC Genomics">
        <title>Chromosome-level genome assembly and manually-curated proteome of model necrotroph Parastagonospora nodorum Sn15 reveals a genome-wide trove of candidate effector homologs, and redundancy of virulence-related functions within an accessory chromosome.</title>
        <authorList>
            <person name="Bertazzoni S."/>
            <person name="Jones D.A.B."/>
            <person name="Phan H.T."/>
            <person name="Tan K.-C."/>
            <person name="Hane J.K."/>
        </authorList>
    </citation>
    <scope>NUCLEOTIDE SEQUENCE [LARGE SCALE GENOMIC DNA]</scope>
    <source>
        <strain evidence="4">SN15 / ATCC MYA-4574 / FGSC 10173)</strain>
    </source>
</reference>
<feature type="region of interest" description="Disordered" evidence="2">
    <location>
        <begin position="136"/>
        <end position="210"/>
    </location>
</feature>
<gene>
    <name evidence="3" type="ORF">JI435_070020</name>
</gene>
<feature type="region of interest" description="Disordered" evidence="2">
    <location>
        <begin position="254"/>
        <end position="276"/>
    </location>
</feature>
<dbReference type="GO" id="GO:0061630">
    <property type="term" value="F:ubiquitin protein ligase activity"/>
    <property type="evidence" value="ECO:0007669"/>
    <property type="project" value="InterPro"/>
</dbReference>
<dbReference type="PANTHER" id="PTHR14305:SF0">
    <property type="entry name" value="E3 UBIQUITIN-PROTEIN LIGASE CCNB1IP1"/>
    <property type="match status" value="1"/>
</dbReference>
<name>A0A7U2I1Q2_PHANO</name>
<sequence>MECASRGLAFHSYQTSQEIIYQEHLAKGLTEKYNTLSQQMDQLIHEANSQIQALQDKMQTMQGEYSALEGKNHELSGAFGQKARSLGQITKLYQALKAQVMASHVAHAAGNEAEITLQTARGDRFIDRLPGIRAGTAQYSQTGVSQRVGGGRPHNRADSRSSGDSGQHRQGIGLSQHYAPHLQGHGLGNRMGSSQAAPVGTPGLSQRSRLPVLGGTRQNVLLNHDSGPSYQASPMTRQPLGSISRNVGNMGSFALGGQGKKSRRSGGAANMGPLGR</sequence>
<evidence type="ECO:0000256" key="2">
    <source>
        <dbReference type="SAM" id="MobiDB-lite"/>
    </source>
</evidence>
<proteinExistence type="predicted"/>
<dbReference type="EMBL" id="CP069032">
    <property type="protein sequence ID" value="QRD00096.1"/>
    <property type="molecule type" value="Genomic_DNA"/>
</dbReference>
<dbReference type="OMA" id="TMQGEYS"/>
<keyword evidence="4" id="KW-1185">Reference proteome</keyword>
<dbReference type="VEuPathDB" id="FungiDB:JI435_070020"/>
<dbReference type="GO" id="GO:0007131">
    <property type="term" value="P:reciprocal meiotic recombination"/>
    <property type="evidence" value="ECO:0007669"/>
    <property type="project" value="InterPro"/>
</dbReference>
<dbReference type="AlphaFoldDB" id="A0A7U2I1Q2"/>